<gene>
    <name evidence="3" type="ORF">AS189_02975</name>
</gene>
<evidence type="ECO:0000313" key="4">
    <source>
        <dbReference type="Proteomes" id="UP000059574"/>
    </source>
</evidence>
<organism evidence="3 4">
    <name type="scientific">Arthrobacter alpinus</name>
    <dbReference type="NCBI Taxonomy" id="656366"/>
    <lineage>
        <taxon>Bacteria</taxon>
        <taxon>Bacillati</taxon>
        <taxon>Actinomycetota</taxon>
        <taxon>Actinomycetes</taxon>
        <taxon>Micrococcales</taxon>
        <taxon>Micrococcaceae</taxon>
        <taxon>Arthrobacter</taxon>
    </lineage>
</organism>
<dbReference type="AlphaFoldDB" id="A0A0S2LVU6"/>
<keyword evidence="2" id="KW-0732">Signal</keyword>
<proteinExistence type="predicted"/>
<feature type="chain" id="PRO_5038916047" evidence="2">
    <location>
        <begin position="28"/>
        <end position="77"/>
    </location>
</feature>
<sequence length="77" mass="7520">MKKPFASAGIAAVIAAGLILAPGLSPAQASTSEAPEASISAAPVAAPTAMGRAISGSVATTYGIMFIPCNIFGLRLC</sequence>
<reference evidence="3 4" key="2">
    <citation type="journal article" date="2016" name="J. Biotechnol.">
        <title>Complete genome sequence of Arthrobacter alpinus ERGS4:06, a yellow pigmented bacterium tolerant to cold and radiations isolated from Sikkim Himalaya.</title>
        <authorList>
            <person name="Kumar R."/>
            <person name="Singh D."/>
            <person name="Swarnkar M.K."/>
            <person name="Singh A.K."/>
            <person name="Kumar S."/>
        </authorList>
    </citation>
    <scope>NUCLEOTIDE SEQUENCE [LARGE SCALE GENOMIC DNA]</scope>
    <source>
        <strain evidence="3 4">ERGS4:06</strain>
    </source>
</reference>
<dbReference type="RefSeq" id="WP_062286267.1">
    <property type="nucleotide sequence ID" value="NZ_CP013200.1"/>
</dbReference>
<keyword evidence="1" id="KW-0472">Membrane</keyword>
<accession>A0A0S2LVU6</accession>
<feature type="signal peptide" evidence="2">
    <location>
        <begin position="1"/>
        <end position="27"/>
    </location>
</feature>
<dbReference type="EMBL" id="CP013200">
    <property type="protein sequence ID" value="ALO65641.1"/>
    <property type="molecule type" value="Genomic_DNA"/>
</dbReference>
<name>A0A0S2LVU6_9MICC</name>
<reference evidence="4" key="1">
    <citation type="submission" date="2015-11" db="EMBL/GenBank/DDBJ databases">
        <authorList>
            <person name="Kumar R."/>
            <person name="Singh D."/>
            <person name="Swarnkar M.K."/>
            <person name="Singh A.K."/>
            <person name="Kumar S."/>
        </authorList>
    </citation>
    <scope>NUCLEOTIDE SEQUENCE [LARGE SCALE GENOMIC DNA]</scope>
    <source>
        <strain evidence="4">ERGS4:06</strain>
    </source>
</reference>
<feature type="transmembrane region" description="Helical" evidence="1">
    <location>
        <begin position="53"/>
        <end position="74"/>
    </location>
</feature>
<keyword evidence="1" id="KW-1133">Transmembrane helix</keyword>
<evidence type="ECO:0000256" key="1">
    <source>
        <dbReference type="SAM" id="Phobius"/>
    </source>
</evidence>
<keyword evidence="1" id="KW-0812">Transmembrane</keyword>
<evidence type="ECO:0000256" key="2">
    <source>
        <dbReference type="SAM" id="SignalP"/>
    </source>
</evidence>
<dbReference type="Proteomes" id="UP000059574">
    <property type="component" value="Chromosome"/>
</dbReference>
<evidence type="ECO:0000313" key="3">
    <source>
        <dbReference type="EMBL" id="ALO65641.1"/>
    </source>
</evidence>
<protein>
    <submittedName>
        <fullName evidence="3">Uncharacterized protein</fullName>
    </submittedName>
</protein>